<dbReference type="AlphaFoldDB" id="A0A9X3L5X1"/>
<dbReference type="PANTHER" id="PTHR24567">
    <property type="entry name" value="CRP FAMILY TRANSCRIPTIONAL REGULATORY PROTEIN"/>
    <property type="match status" value="1"/>
</dbReference>
<dbReference type="SMART" id="SM00100">
    <property type="entry name" value="cNMP"/>
    <property type="match status" value="1"/>
</dbReference>
<dbReference type="Proteomes" id="UP001152172">
    <property type="component" value="Unassembled WGS sequence"/>
</dbReference>
<dbReference type="SMART" id="SM00419">
    <property type="entry name" value="HTH_CRP"/>
    <property type="match status" value="1"/>
</dbReference>
<keyword evidence="2" id="KW-0238">DNA-binding</keyword>
<dbReference type="CDD" id="cd00038">
    <property type="entry name" value="CAP_ED"/>
    <property type="match status" value="1"/>
</dbReference>
<dbReference type="InterPro" id="IPR036390">
    <property type="entry name" value="WH_DNA-bd_sf"/>
</dbReference>
<sequence>MNEQSSNSQGIHALFEQFGTNLKVDKDQPVFLEGESAEDVYLIKTGTVRISKDTESGKMLTLRITGNNTFIGETSIFCETIYHSVSANAIETTQLLVLPRTTLEKYLSDCSSLMMEWIQVMQMHSLKNETRFRDLLLHGKKGALLSTLIRLTNTYGIKQEDGSILIDYAMTNQELANFCATSREVVNRILNDLKKKDVLSLDKGMITIHDLQFLRTEVECDNCPLHICRID</sequence>
<dbReference type="InterPro" id="IPR050397">
    <property type="entry name" value="Env_Response_Regulators"/>
</dbReference>
<dbReference type="GO" id="GO:0003700">
    <property type="term" value="F:DNA-binding transcription factor activity"/>
    <property type="evidence" value="ECO:0007669"/>
    <property type="project" value="TreeGrafter"/>
</dbReference>
<dbReference type="GO" id="GO:0005829">
    <property type="term" value="C:cytosol"/>
    <property type="evidence" value="ECO:0007669"/>
    <property type="project" value="TreeGrafter"/>
</dbReference>
<dbReference type="Gene3D" id="1.10.10.10">
    <property type="entry name" value="Winged helix-like DNA-binding domain superfamily/Winged helix DNA-binding domain"/>
    <property type="match status" value="1"/>
</dbReference>
<evidence type="ECO:0000256" key="4">
    <source>
        <dbReference type="ARBA" id="ARBA00023163"/>
    </source>
</evidence>
<evidence type="ECO:0000259" key="6">
    <source>
        <dbReference type="PROSITE" id="PS51063"/>
    </source>
</evidence>
<dbReference type="SUPFAM" id="SSF51206">
    <property type="entry name" value="cAMP-binding domain-like"/>
    <property type="match status" value="1"/>
</dbReference>
<gene>
    <name evidence="7" type="ORF">M9R61_00100</name>
</gene>
<evidence type="ECO:0000259" key="5">
    <source>
        <dbReference type="PROSITE" id="PS50042"/>
    </source>
</evidence>
<dbReference type="PROSITE" id="PS50042">
    <property type="entry name" value="CNMP_BINDING_3"/>
    <property type="match status" value="1"/>
</dbReference>
<protein>
    <submittedName>
        <fullName evidence="7">Crp/Fnr family transcriptional regulator</fullName>
    </submittedName>
</protein>
<dbReference type="RefSeq" id="WP_269920452.1">
    <property type="nucleotide sequence ID" value="NZ_JAMKBI010000001.1"/>
</dbReference>
<evidence type="ECO:0000313" key="7">
    <source>
        <dbReference type="EMBL" id="MCZ8531739.1"/>
    </source>
</evidence>
<feature type="domain" description="HTH crp-type" evidence="6">
    <location>
        <begin position="138"/>
        <end position="212"/>
    </location>
</feature>
<dbReference type="InterPro" id="IPR036388">
    <property type="entry name" value="WH-like_DNA-bd_sf"/>
</dbReference>
<keyword evidence="8" id="KW-1185">Reference proteome</keyword>
<keyword evidence="1" id="KW-0805">Transcription regulation</keyword>
<organism evidence="7 8">
    <name type="scientific">Psychrobacillus psychrodurans</name>
    <dbReference type="NCBI Taxonomy" id="126157"/>
    <lineage>
        <taxon>Bacteria</taxon>
        <taxon>Bacillati</taxon>
        <taxon>Bacillota</taxon>
        <taxon>Bacilli</taxon>
        <taxon>Bacillales</taxon>
        <taxon>Bacillaceae</taxon>
        <taxon>Psychrobacillus</taxon>
    </lineage>
</organism>
<evidence type="ECO:0000256" key="3">
    <source>
        <dbReference type="ARBA" id="ARBA00023159"/>
    </source>
</evidence>
<dbReference type="InterPro" id="IPR018490">
    <property type="entry name" value="cNMP-bd_dom_sf"/>
</dbReference>
<name>A0A9X3L5X1_9BACI</name>
<dbReference type="PROSITE" id="PS51063">
    <property type="entry name" value="HTH_CRP_2"/>
    <property type="match status" value="1"/>
</dbReference>
<evidence type="ECO:0000256" key="1">
    <source>
        <dbReference type="ARBA" id="ARBA00023015"/>
    </source>
</evidence>
<comment type="caution">
    <text evidence="7">The sequence shown here is derived from an EMBL/GenBank/DDBJ whole genome shotgun (WGS) entry which is preliminary data.</text>
</comment>
<keyword evidence="4" id="KW-0804">Transcription</keyword>
<dbReference type="InterPro" id="IPR012318">
    <property type="entry name" value="HTH_CRP"/>
</dbReference>
<dbReference type="GO" id="GO:0003677">
    <property type="term" value="F:DNA binding"/>
    <property type="evidence" value="ECO:0007669"/>
    <property type="project" value="UniProtKB-KW"/>
</dbReference>
<dbReference type="InterPro" id="IPR014710">
    <property type="entry name" value="RmlC-like_jellyroll"/>
</dbReference>
<proteinExistence type="predicted"/>
<evidence type="ECO:0000256" key="2">
    <source>
        <dbReference type="ARBA" id="ARBA00023125"/>
    </source>
</evidence>
<dbReference type="Gene3D" id="2.60.120.10">
    <property type="entry name" value="Jelly Rolls"/>
    <property type="match status" value="1"/>
</dbReference>
<reference evidence="7" key="1">
    <citation type="submission" date="2022-05" db="EMBL/GenBank/DDBJ databases">
        <authorList>
            <person name="Colautti A."/>
            <person name="Iacumin L."/>
        </authorList>
    </citation>
    <scope>NUCLEOTIDE SEQUENCE</scope>
    <source>
        <strain evidence="7">DSM 30747</strain>
    </source>
</reference>
<dbReference type="EMBL" id="JAMKBI010000001">
    <property type="protein sequence ID" value="MCZ8531739.1"/>
    <property type="molecule type" value="Genomic_DNA"/>
</dbReference>
<dbReference type="Pfam" id="PF13545">
    <property type="entry name" value="HTH_Crp_2"/>
    <property type="match status" value="1"/>
</dbReference>
<evidence type="ECO:0000313" key="8">
    <source>
        <dbReference type="Proteomes" id="UP001152172"/>
    </source>
</evidence>
<dbReference type="InterPro" id="IPR000595">
    <property type="entry name" value="cNMP-bd_dom"/>
</dbReference>
<dbReference type="PANTHER" id="PTHR24567:SF74">
    <property type="entry name" value="HTH-TYPE TRANSCRIPTIONAL REGULATOR ARCR"/>
    <property type="match status" value="1"/>
</dbReference>
<dbReference type="Pfam" id="PF00027">
    <property type="entry name" value="cNMP_binding"/>
    <property type="match status" value="1"/>
</dbReference>
<keyword evidence="3" id="KW-0010">Activator</keyword>
<feature type="domain" description="Cyclic nucleotide-binding" evidence="5">
    <location>
        <begin position="30"/>
        <end position="124"/>
    </location>
</feature>
<accession>A0A9X3L5X1</accession>
<dbReference type="SUPFAM" id="SSF46785">
    <property type="entry name" value="Winged helix' DNA-binding domain"/>
    <property type="match status" value="1"/>
</dbReference>